<dbReference type="Proteomes" id="UP000807469">
    <property type="component" value="Unassembled WGS sequence"/>
</dbReference>
<keyword evidence="2" id="KW-1185">Reference proteome</keyword>
<comment type="caution">
    <text evidence="1">The sequence shown here is derived from an EMBL/GenBank/DDBJ whole genome shotgun (WGS) entry which is preliminary data.</text>
</comment>
<evidence type="ECO:0000313" key="2">
    <source>
        <dbReference type="Proteomes" id="UP000807469"/>
    </source>
</evidence>
<evidence type="ECO:0000313" key="1">
    <source>
        <dbReference type="EMBL" id="KAF9480770.1"/>
    </source>
</evidence>
<protein>
    <submittedName>
        <fullName evidence="1">Uncharacterized protein</fullName>
    </submittedName>
</protein>
<organism evidence="1 2">
    <name type="scientific">Pholiota conissans</name>
    <dbReference type="NCBI Taxonomy" id="109636"/>
    <lineage>
        <taxon>Eukaryota</taxon>
        <taxon>Fungi</taxon>
        <taxon>Dikarya</taxon>
        <taxon>Basidiomycota</taxon>
        <taxon>Agaricomycotina</taxon>
        <taxon>Agaricomycetes</taxon>
        <taxon>Agaricomycetidae</taxon>
        <taxon>Agaricales</taxon>
        <taxon>Agaricineae</taxon>
        <taxon>Strophariaceae</taxon>
        <taxon>Pholiota</taxon>
    </lineage>
</organism>
<gene>
    <name evidence="1" type="ORF">BDN70DRAFT_893915</name>
</gene>
<name>A0A9P5Z641_9AGAR</name>
<dbReference type="AlphaFoldDB" id="A0A9P5Z641"/>
<proteinExistence type="predicted"/>
<accession>A0A9P5Z641</accession>
<sequence length="163" mass="18979">MNLILNRPPVLLNFMTIGTLGESEKSDPKGQNTSTGCLGGVMNTLQVVLGQWMNPSKNSKNQWLCLWRERAKVKREKGKDDIREKDGRRTMIIGIAVRMRERKWASTINRRKRPRYEKKVQLAVRYSVEQSEPVKINQIHQRNTYRHLEERVYPSTAAQIMTA</sequence>
<dbReference type="EMBL" id="MU155189">
    <property type="protein sequence ID" value="KAF9480770.1"/>
    <property type="molecule type" value="Genomic_DNA"/>
</dbReference>
<reference evidence="1" key="1">
    <citation type="submission" date="2020-11" db="EMBL/GenBank/DDBJ databases">
        <authorList>
            <consortium name="DOE Joint Genome Institute"/>
            <person name="Ahrendt S."/>
            <person name="Riley R."/>
            <person name="Andreopoulos W."/>
            <person name="Labutti K."/>
            <person name="Pangilinan J."/>
            <person name="Ruiz-Duenas F.J."/>
            <person name="Barrasa J.M."/>
            <person name="Sanchez-Garcia M."/>
            <person name="Camarero S."/>
            <person name="Miyauchi S."/>
            <person name="Serrano A."/>
            <person name="Linde D."/>
            <person name="Babiker R."/>
            <person name="Drula E."/>
            <person name="Ayuso-Fernandez I."/>
            <person name="Pacheco R."/>
            <person name="Padilla G."/>
            <person name="Ferreira P."/>
            <person name="Barriuso J."/>
            <person name="Kellner H."/>
            <person name="Castanera R."/>
            <person name="Alfaro M."/>
            <person name="Ramirez L."/>
            <person name="Pisabarro A.G."/>
            <person name="Kuo A."/>
            <person name="Tritt A."/>
            <person name="Lipzen A."/>
            <person name="He G."/>
            <person name="Yan M."/>
            <person name="Ng V."/>
            <person name="Cullen D."/>
            <person name="Martin F."/>
            <person name="Rosso M.-N."/>
            <person name="Henrissat B."/>
            <person name="Hibbett D."/>
            <person name="Martinez A.T."/>
            <person name="Grigoriev I.V."/>
        </authorList>
    </citation>
    <scope>NUCLEOTIDE SEQUENCE</scope>
    <source>
        <strain evidence="1">CIRM-BRFM 674</strain>
    </source>
</reference>